<dbReference type="Pfam" id="PF04932">
    <property type="entry name" value="Wzy_C"/>
    <property type="match status" value="1"/>
</dbReference>
<dbReference type="Proteomes" id="UP000447833">
    <property type="component" value="Unassembled WGS sequence"/>
</dbReference>
<name>A0A845EP58_9BACL</name>
<feature type="transmembrane region" description="Helical" evidence="5">
    <location>
        <begin position="89"/>
        <end position="107"/>
    </location>
</feature>
<feature type="transmembrane region" description="Helical" evidence="5">
    <location>
        <begin position="358"/>
        <end position="391"/>
    </location>
</feature>
<feature type="transmembrane region" description="Helical" evidence="5">
    <location>
        <begin position="14"/>
        <end position="33"/>
    </location>
</feature>
<feature type="transmembrane region" description="Helical" evidence="5">
    <location>
        <begin position="39"/>
        <end position="57"/>
    </location>
</feature>
<comment type="subcellular location">
    <subcellularLocation>
        <location evidence="1">Membrane</location>
        <topology evidence="1">Multi-pass membrane protein</topology>
    </subcellularLocation>
</comment>
<dbReference type="PANTHER" id="PTHR37422">
    <property type="entry name" value="TEICHURONIC ACID BIOSYNTHESIS PROTEIN TUAE"/>
    <property type="match status" value="1"/>
</dbReference>
<feature type="transmembrane region" description="Helical" evidence="5">
    <location>
        <begin position="233"/>
        <end position="252"/>
    </location>
</feature>
<dbReference type="InterPro" id="IPR007016">
    <property type="entry name" value="O-antigen_ligase-rel_domated"/>
</dbReference>
<evidence type="ECO:0000259" key="6">
    <source>
        <dbReference type="Pfam" id="PF04932"/>
    </source>
</evidence>
<evidence type="ECO:0000313" key="7">
    <source>
        <dbReference type="EMBL" id="MYL62211.1"/>
    </source>
</evidence>
<feature type="transmembrane region" description="Helical" evidence="5">
    <location>
        <begin position="198"/>
        <end position="227"/>
    </location>
</feature>
<evidence type="ECO:0000256" key="2">
    <source>
        <dbReference type="ARBA" id="ARBA00022692"/>
    </source>
</evidence>
<feature type="domain" description="O-antigen ligase-related" evidence="6">
    <location>
        <begin position="197"/>
        <end position="336"/>
    </location>
</feature>
<evidence type="ECO:0000256" key="4">
    <source>
        <dbReference type="ARBA" id="ARBA00023136"/>
    </source>
</evidence>
<dbReference type="GO" id="GO:0016020">
    <property type="term" value="C:membrane"/>
    <property type="evidence" value="ECO:0007669"/>
    <property type="project" value="UniProtKB-SubCell"/>
</dbReference>
<keyword evidence="3 5" id="KW-1133">Transmembrane helix</keyword>
<feature type="transmembrane region" description="Helical" evidence="5">
    <location>
        <begin position="164"/>
        <end position="186"/>
    </location>
</feature>
<evidence type="ECO:0000256" key="3">
    <source>
        <dbReference type="ARBA" id="ARBA00022989"/>
    </source>
</evidence>
<dbReference type="PANTHER" id="PTHR37422:SF17">
    <property type="entry name" value="O-ANTIGEN LIGASE"/>
    <property type="match status" value="1"/>
</dbReference>
<dbReference type="EMBL" id="WMEY01000001">
    <property type="protein sequence ID" value="MYL62211.1"/>
    <property type="molecule type" value="Genomic_DNA"/>
</dbReference>
<keyword evidence="4 5" id="KW-0472">Membrane</keyword>
<dbReference type="AlphaFoldDB" id="A0A845EP58"/>
<protein>
    <submittedName>
        <fullName evidence="7">Polysaccharide polymerase</fullName>
    </submittedName>
</protein>
<dbReference type="InterPro" id="IPR051533">
    <property type="entry name" value="WaaL-like"/>
</dbReference>
<organism evidence="7 8">
    <name type="scientific">Guptibacillus hwajinpoensis</name>
    <dbReference type="NCBI Taxonomy" id="208199"/>
    <lineage>
        <taxon>Bacteria</taxon>
        <taxon>Bacillati</taxon>
        <taxon>Bacillota</taxon>
        <taxon>Bacilli</taxon>
        <taxon>Bacillales</taxon>
        <taxon>Guptibacillaceae</taxon>
        <taxon>Guptibacillus</taxon>
    </lineage>
</organism>
<feature type="transmembrane region" description="Helical" evidence="5">
    <location>
        <begin position="323"/>
        <end position="346"/>
    </location>
</feature>
<sequence length="415" mass="47622">MDFNLSQSLPGRKFILFLLIVLVTMGKYNIYVGFAIKPYMIFCLLYLLINLISFRFYEFQLFEIFFFLFFFIYMYSGAFALYSVSSFRVVFGIVLYMCCYLIIKDVISRSKDSIIEGAIANAGIVFNIVSIILYVIGLKMQNFILNGDGITSVGVLLDRGYPRLIGLLQDPNFFVFYNTLFVAYFLTNRDSWKNKFGLMLCLTTTILTFSRGGMVGLILMFCIYAAFNKPLEQLKLLGGVIVSLAVMAYIAIAQLKFDVLGMLESRVEDFSSDGGSGRFELWSRAWEYFSTHLAMGVGAYNFAEYNLFHYGDNHTVHNTYLDVLSDSGIIGVFFYLLFILLVFVQLFQSQLYRTKPYLFIAFTGFLLQMVSLSLVLNDMFFLYLAILSAYLQKVEVRYSSDRPVTYKQDKSLSIT</sequence>
<gene>
    <name evidence="7" type="ORF">GLW07_02455</name>
</gene>
<keyword evidence="2 5" id="KW-0812">Transmembrane</keyword>
<evidence type="ECO:0000313" key="8">
    <source>
        <dbReference type="Proteomes" id="UP000447833"/>
    </source>
</evidence>
<comment type="caution">
    <text evidence="7">The sequence shown here is derived from an EMBL/GenBank/DDBJ whole genome shotgun (WGS) entry which is preliminary data.</text>
</comment>
<evidence type="ECO:0000256" key="5">
    <source>
        <dbReference type="SAM" id="Phobius"/>
    </source>
</evidence>
<reference evidence="7 8" key="1">
    <citation type="submission" date="2019-11" db="EMBL/GenBank/DDBJ databases">
        <title>Genome sequences of 17 halophilic strains isolated from different environments.</title>
        <authorList>
            <person name="Furrow R.E."/>
        </authorList>
    </citation>
    <scope>NUCLEOTIDE SEQUENCE [LARGE SCALE GENOMIC DNA]</scope>
    <source>
        <strain evidence="7 8">22506_14_FS</strain>
    </source>
</reference>
<feature type="transmembrane region" description="Helical" evidence="5">
    <location>
        <begin position="285"/>
        <end position="303"/>
    </location>
</feature>
<proteinExistence type="predicted"/>
<feature type="transmembrane region" description="Helical" evidence="5">
    <location>
        <begin position="64"/>
        <end position="83"/>
    </location>
</feature>
<evidence type="ECO:0000256" key="1">
    <source>
        <dbReference type="ARBA" id="ARBA00004141"/>
    </source>
</evidence>
<accession>A0A845EP58</accession>
<dbReference type="RefSeq" id="WP_160918080.1">
    <property type="nucleotide sequence ID" value="NZ_WMEY01000001.1"/>
</dbReference>
<feature type="transmembrane region" description="Helical" evidence="5">
    <location>
        <begin position="119"/>
        <end position="137"/>
    </location>
</feature>